<dbReference type="Proteomes" id="UP001499984">
    <property type="component" value="Unassembled WGS sequence"/>
</dbReference>
<evidence type="ECO:0000313" key="2">
    <source>
        <dbReference type="Proteomes" id="UP001499984"/>
    </source>
</evidence>
<dbReference type="RefSeq" id="WP_345011950.1">
    <property type="nucleotide sequence ID" value="NZ_BAAAZY010000008.1"/>
</dbReference>
<sequence>MTRDQFDAEEIAWAREVEYRTIARRLDRLYAARSAGDDSVYLAQRIDRTERLQQAMLGFPEILAQ</sequence>
<comment type="caution">
    <text evidence="1">The sequence shown here is derived from an EMBL/GenBank/DDBJ whole genome shotgun (WGS) entry which is preliminary data.</text>
</comment>
<evidence type="ECO:0000313" key="1">
    <source>
        <dbReference type="EMBL" id="GAA4053520.1"/>
    </source>
</evidence>
<proteinExistence type="predicted"/>
<organism evidence="1 2">
    <name type="scientific">Streptomyces shaanxiensis</name>
    <dbReference type="NCBI Taxonomy" id="653357"/>
    <lineage>
        <taxon>Bacteria</taxon>
        <taxon>Bacillati</taxon>
        <taxon>Actinomycetota</taxon>
        <taxon>Actinomycetes</taxon>
        <taxon>Kitasatosporales</taxon>
        <taxon>Streptomycetaceae</taxon>
        <taxon>Streptomyces</taxon>
    </lineage>
</organism>
<accession>A0ABP7UVB1</accession>
<protein>
    <submittedName>
        <fullName evidence="1">Uncharacterized protein</fullName>
    </submittedName>
</protein>
<dbReference type="EMBL" id="BAAAZY010000008">
    <property type="protein sequence ID" value="GAA4053520.1"/>
    <property type="molecule type" value="Genomic_DNA"/>
</dbReference>
<name>A0ABP7UVB1_9ACTN</name>
<reference evidence="2" key="1">
    <citation type="journal article" date="2019" name="Int. J. Syst. Evol. Microbiol.">
        <title>The Global Catalogue of Microorganisms (GCM) 10K type strain sequencing project: providing services to taxonomists for standard genome sequencing and annotation.</title>
        <authorList>
            <consortium name="The Broad Institute Genomics Platform"/>
            <consortium name="The Broad Institute Genome Sequencing Center for Infectious Disease"/>
            <person name="Wu L."/>
            <person name="Ma J."/>
        </authorList>
    </citation>
    <scope>NUCLEOTIDE SEQUENCE [LARGE SCALE GENOMIC DNA]</scope>
    <source>
        <strain evidence="2">JCM 16925</strain>
    </source>
</reference>
<gene>
    <name evidence="1" type="ORF">GCM10022233_26000</name>
</gene>
<keyword evidence="2" id="KW-1185">Reference proteome</keyword>